<feature type="chain" id="PRO_5032566672" evidence="2">
    <location>
        <begin position="25"/>
        <end position="96"/>
    </location>
</feature>
<evidence type="ECO:0000313" key="4">
    <source>
        <dbReference type="Proteomes" id="UP000460561"/>
    </source>
</evidence>
<dbReference type="PROSITE" id="PS51257">
    <property type="entry name" value="PROKAR_LIPOPROTEIN"/>
    <property type="match status" value="1"/>
</dbReference>
<feature type="signal peptide" evidence="2">
    <location>
        <begin position="1"/>
        <end position="24"/>
    </location>
</feature>
<dbReference type="EMBL" id="WTYQ01000002">
    <property type="protein sequence ID" value="MXP25958.1"/>
    <property type="molecule type" value="Genomic_DNA"/>
</dbReference>
<gene>
    <name evidence="3" type="ORF">GRI39_07870</name>
</gene>
<feature type="compositionally biased region" description="Polar residues" evidence="1">
    <location>
        <begin position="70"/>
        <end position="79"/>
    </location>
</feature>
<feature type="region of interest" description="Disordered" evidence="1">
    <location>
        <begin position="24"/>
        <end position="96"/>
    </location>
</feature>
<proteinExistence type="predicted"/>
<dbReference type="AlphaFoldDB" id="A0A845AFN5"/>
<feature type="compositionally biased region" description="Low complexity" evidence="1">
    <location>
        <begin position="24"/>
        <end position="34"/>
    </location>
</feature>
<comment type="caution">
    <text evidence="3">The sequence shown here is derived from an EMBL/GenBank/DDBJ whole genome shotgun (WGS) entry which is preliminary data.</text>
</comment>
<keyword evidence="3" id="KW-0449">Lipoprotein</keyword>
<dbReference type="Proteomes" id="UP000460561">
    <property type="component" value="Unassembled WGS sequence"/>
</dbReference>
<feature type="compositionally biased region" description="Polar residues" evidence="1">
    <location>
        <begin position="52"/>
        <end position="62"/>
    </location>
</feature>
<name>A0A845AFN5_9SPHN</name>
<keyword evidence="4" id="KW-1185">Reference proteome</keyword>
<sequence>MKFGNSIFAAGAVLALAACSQANAPEAPAQNEANSSDTTTGTSEPRVPMANDSATQDESGNRVTVDKNGVSAQINSGDSKVSVDTDGKASATITTK</sequence>
<accession>A0A845AFN5</accession>
<reference evidence="3 4" key="1">
    <citation type="submission" date="2019-12" db="EMBL/GenBank/DDBJ databases">
        <title>Genomic-based taxomic classification of the family Erythrobacteraceae.</title>
        <authorList>
            <person name="Xu L."/>
        </authorList>
    </citation>
    <scope>NUCLEOTIDE SEQUENCE [LARGE SCALE GENOMIC DNA]</scope>
    <source>
        <strain evidence="3 4">DSM 18604</strain>
    </source>
</reference>
<dbReference type="RefSeq" id="WP_160739119.1">
    <property type="nucleotide sequence ID" value="NZ_WTYQ01000002.1"/>
</dbReference>
<protein>
    <submittedName>
        <fullName evidence="3">Lipoprotein</fullName>
    </submittedName>
</protein>
<keyword evidence="2" id="KW-0732">Signal</keyword>
<evidence type="ECO:0000256" key="2">
    <source>
        <dbReference type="SAM" id="SignalP"/>
    </source>
</evidence>
<evidence type="ECO:0000256" key="1">
    <source>
        <dbReference type="SAM" id="MobiDB-lite"/>
    </source>
</evidence>
<evidence type="ECO:0000313" key="3">
    <source>
        <dbReference type="EMBL" id="MXP25958.1"/>
    </source>
</evidence>
<organism evidence="3 4">
    <name type="scientific">Altericroceibacterium indicum</name>
    <dbReference type="NCBI Taxonomy" id="374177"/>
    <lineage>
        <taxon>Bacteria</taxon>
        <taxon>Pseudomonadati</taxon>
        <taxon>Pseudomonadota</taxon>
        <taxon>Alphaproteobacteria</taxon>
        <taxon>Sphingomonadales</taxon>
        <taxon>Erythrobacteraceae</taxon>
        <taxon>Altericroceibacterium</taxon>
    </lineage>
</organism>